<evidence type="ECO:0000256" key="1">
    <source>
        <dbReference type="ARBA" id="ARBA00007692"/>
    </source>
</evidence>
<dbReference type="SMART" id="SM00733">
    <property type="entry name" value="Mterf"/>
    <property type="match status" value="9"/>
</dbReference>
<dbReference type="GO" id="GO:0003676">
    <property type="term" value="F:nucleic acid binding"/>
    <property type="evidence" value="ECO:0007669"/>
    <property type="project" value="InterPro"/>
</dbReference>
<gene>
    <name evidence="5" type="ORF">STAS_27653</name>
</gene>
<comment type="caution">
    <text evidence="5">The sequence shown here is derived from an EMBL/GenBank/DDBJ whole genome shotgun (WGS) entry which is preliminary data.</text>
</comment>
<dbReference type="Proteomes" id="UP000325081">
    <property type="component" value="Unassembled WGS sequence"/>
</dbReference>
<keyword evidence="2" id="KW-0804">Transcription</keyword>
<dbReference type="PANTHER" id="PTHR13068">
    <property type="entry name" value="CGI-12 PROTEIN-RELATED"/>
    <property type="match status" value="1"/>
</dbReference>
<organism evidence="5 6">
    <name type="scientific">Striga asiatica</name>
    <name type="common">Asiatic witchweed</name>
    <name type="synonym">Buchnera asiatica</name>
    <dbReference type="NCBI Taxonomy" id="4170"/>
    <lineage>
        <taxon>Eukaryota</taxon>
        <taxon>Viridiplantae</taxon>
        <taxon>Streptophyta</taxon>
        <taxon>Embryophyta</taxon>
        <taxon>Tracheophyta</taxon>
        <taxon>Spermatophyta</taxon>
        <taxon>Magnoliopsida</taxon>
        <taxon>eudicotyledons</taxon>
        <taxon>Gunneridae</taxon>
        <taxon>Pentapetalae</taxon>
        <taxon>asterids</taxon>
        <taxon>lamiids</taxon>
        <taxon>Lamiales</taxon>
        <taxon>Orobanchaceae</taxon>
        <taxon>Buchnereae</taxon>
        <taxon>Striga</taxon>
    </lineage>
</organism>
<protein>
    <submittedName>
        <fullName evidence="5">Mitochondrial transcription termination factorfamily protein</fullName>
    </submittedName>
</protein>
<keyword evidence="6" id="KW-1185">Reference proteome</keyword>
<evidence type="ECO:0000313" key="6">
    <source>
        <dbReference type="Proteomes" id="UP000325081"/>
    </source>
</evidence>
<name>A0A5A7QY84_STRAF</name>
<evidence type="ECO:0000313" key="5">
    <source>
        <dbReference type="EMBL" id="GER50365.1"/>
    </source>
</evidence>
<dbReference type="OrthoDB" id="637682at2759"/>
<dbReference type="Gene3D" id="1.25.70.10">
    <property type="entry name" value="Transcription termination factor 3, mitochondrial"/>
    <property type="match status" value="1"/>
</dbReference>
<evidence type="ECO:0000256" key="4">
    <source>
        <dbReference type="SAM" id="MobiDB-lite"/>
    </source>
</evidence>
<sequence length="643" mass="73416">MLLSSPPNHHCRHLPAILHHPFPPPPSTLRPLATISKLPPAKLISSSRQSHHYPAADQENDAAAPPSETPILRTHNAKSSALLHRHLSPPDNQTPHGENLESLLPLLEQDKEKLLEVSLIGKKTPQFPGSIHSNPSSPLLESVFRGGNGGVDGAGEVDDEMLVKALDIRRKVTVEIFKEVMKKGKFAINYYENLVSQIPEFIDYVMIKAVHMKSYPEFSECSYNARAQVFIDECKVVPLIRWLKHNSLSYPQIGKLICASKGKLDNIKRLAEWLKSIHVKGRFIGVTLTRAGEVILRRGLEELDEIVEYLEDNGVRSDWMGYVISRCPEILTFSMKELRSRAEFYLNMGMNKNDFGTMLFDCPKVIGYLSMEEMNQKVAYLKEFGLRTEDVGRLLAFKPHLMVCSIENRFKPLVRYFYYLGMSKAGMRRILTMKPIVFCIDLESTIVPKVQFLVDIGVEEDAIATMLARFPSLMTYSLYKKIRPVVIFLLTKAGVSQQDIGKVVAIAPELLGCSIANKLDHNVKYFLSLGISLPVLGGMISNFPMLLRYNIDLLRPKYRYLRRTMIRPLEDVIEFPRFFSYSLEERIIPRHKIMIENRVNFKLQYILASTDEEFDMKVKEAVEKRTRFESGIVYKPPPDYPDE</sequence>
<dbReference type="Pfam" id="PF02536">
    <property type="entry name" value="mTERF"/>
    <property type="match status" value="1"/>
</dbReference>
<keyword evidence="3" id="KW-0809">Transit peptide</keyword>
<dbReference type="GO" id="GO:0006353">
    <property type="term" value="P:DNA-templated transcription termination"/>
    <property type="evidence" value="ECO:0007669"/>
    <property type="project" value="UniProtKB-KW"/>
</dbReference>
<dbReference type="AlphaFoldDB" id="A0A5A7QY84"/>
<proteinExistence type="inferred from homology"/>
<comment type="similarity">
    <text evidence="1">Belongs to the mTERF family.</text>
</comment>
<feature type="region of interest" description="Disordered" evidence="4">
    <location>
        <begin position="44"/>
        <end position="71"/>
    </location>
</feature>
<keyword evidence="2" id="KW-0806">Transcription termination</keyword>
<dbReference type="InterPro" id="IPR038538">
    <property type="entry name" value="MTERF_sf"/>
</dbReference>
<dbReference type="PANTHER" id="PTHR13068:SF98">
    <property type="entry name" value="TRANSCRIPTION TERMINATION FACTOR MTERF2, CHLOROPLASTIC"/>
    <property type="match status" value="1"/>
</dbReference>
<evidence type="ECO:0000256" key="3">
    <source>
        <dbReference type="ARBA" id="ARBA00022946"/>
    </source>
</evidence>
<reference evidence="6" key="1">
    <citation type="journal article" date="2019" name="Curr. Biol.">
        <title>Genome Sequence of Striga asiatica Provides Insight into the Evolution of Plant Parasitism.</title>
        <authorList>
            <person name="Yoshida S."/>
            <person name="Kim S."/>
            <person name="Wafula E.K."/>
            <person name="Tanskanen J."/>
            <person name="Kim Y.M."/>
            <person name="Honaas L."/>
            <person name="Yang Z."/>
            <person name="Spallek T."/>
            <person name="Conn C.E."/>
            <person name="Ichihashi Y."/>
            <person name="Cheong K."/>
            <person name="Cui S."/>
            <person name="Der J.P."/>
            <person name="Gundlach H."/>
            <person name="Jiao Y."/>
            <person name="Hori C."/>
            <person name="Ishida J.K."/>
            <person name="Kasahara H."/>
            <person name="Kiba T."/>
            <person name="Kim M.S."/>
            <person name="Koo N."/>
            <person name="Laohavisit A."/>
            <person name="Lee Y.H."/>
            <person name="Lumba S."/>
            <person name="McCourt P."/>
            <person name="Mortimer J.C."/>
            <person name="Mutuku J.M."/>
            <person name="Nomura T."/>
            <person name="Sasaki-Sekimoto Y."/>
            <person name="Seto Y."/>
            <person name="Wang Y."/>
            <person name="Wakatake T."/>
            <person name="Sakakibara H."/>
            <person name="Demura T."/>
            <person name="Yamaguchi S."/>
            <person name="Yoneyama K."/>
            <person name="Manabe R.I."/>
            <person name="Nelson D.C."/>
            <person name="Schulman A.H."/>
            <person name="Timko M.P."/>
            <person name="dePamphilis C.W."/>
            <person name="Choi D."/>
            <person name="Shirasu K."/>
        </authorList>
    </citation>
    <scope>NUCLEOTIDE SEQUENCE [LARGE SCALE GENOMIC DNA]</scope>
    <source>
        <strain evidence="6">cv. UVA1</strain>
    </source>
</reference>
<accession>A0A5A7QY84</accession>
<dbReference type="EMBL" id="BKCP01009181">
    <property type="protein sequence ID" value="GER50365.1"/>
    <property type="molecule type" value="Genomic_DNA"/>
</dbReference>
<evidence type="ECO:0000256" key="2">
    <source>
        <dbReference type="ARBA" id="ARBA00022472"/>
    </source>
</evidence>
<dbReference type="InterPro" id="IPR003690">
    <property type="entry name" value="MTERF"/>
</dbReference>
<keyword evidence="2" id="KW-0805">Transcription regulation</keyword>